<dbReference type="Proteomes" id="UP000265120">
    <property type="component" value="Unassembled WGS sequence"/>
</dbReference>
<dbReference type="PANTHER" id="PTHR21608:SF8">
    <property type="entry name" value="KINESIN-LIKE PROTEIN KIF26B"/>
    <property type="match status" value="1"/>
</dbReference>
<evidence type="ECO:0000256" key="4">
    <source>
        <dbReference type="ARBA" id="ARBA00023212"/>
    </source>
</evidence>
<dbReference type="Pfam" id="PF00225">
    <property type="entry name" value="Kinesin"/>
    <property type="match status" value="1"/>
</dbReference>
<proteinExistence type="inferred from homology"/>
<dbReference type="Ensembl" id="ENSCSET00000017001.1">
    <property type="protein sequence ID" value="ENSCSEP00000016788.1"/>
    <property type="gene ID" value="ENSCSEG00000010789.1"/>
</dbReference>
<feature type="compositionally biased region" description="Low complexity" evidence="6">
    <location>
        <begin position="1335"/>
        <end position="1346"/>
    </location>
</feature>
<feature type="compositionally biased region" description="Low complexity" evidence="6">
    <location>
        <begin position="405"/>
        <end position="414"/>
    </location>
</feature>
<sequence>MLMEWNQKLSLTLRKKGQASDSAPAHLSTRFRDIIQKNPPSVPSCLLQAATRTRDSPNVGKVKVVLRVSPTLSADQGQSPVLQIDPAKKRVTIREPFGNCLPQTAMVLGRDGKNLLKTFNFDATYSQESSQAEVCAGVLADVIRCVLSGSDGCVLGLGCADVGSWSSMVGSDESVQKLGLIPCAISWLYSSIERRREKTWTDMTVSVSAIELCCGEEDTLRDLLGEFSPLVGSAQDSPQPRIRLQEDPVYGIQLRNHNRVKAPTAERAASLLDVAIAARRHSDFITYLSHTSVMFFTLHVQPPRTESSTIGKGRLILIDVSSGMRAMSKNKPPYSELGPSMSGHFLLSLHRGSKLTMLLREALGHTNCHVTVMAEIADSLTHLQETLSTVHLAARIRRTQKRTKVSSPVSSPVSNRPQPFSLRAFHSTDEVDVDNYPLRLRGDLDEHSGSEQSCDTVIQIGSDGFINSKAAGLTQPKFVPIIPSLNPNKSDLDDPEFTGEKKKDEMDCLKCETFAELQERLGCIDGSEVPSVNDVSTKSHPRKENGKHTSTKALKAPQGLLNQGLGCSQTAEGEKKTDGAFPGDSFQREDSGLYDCEECSAASSSEEILNQALGLNTNCCAEHPNTGTPKLANKLPSKSCGETTAGVSPALQSADKQEGLETAEWFKPDKRTSPVGKSSPISPSSSCSSSHSVANSVVHKDVLPNCPAKDVKEMKATITVTVQQPLDLKGQDELVFSMVEEVTISGALNSGRTGGNIICIRDQQHSNTEGLANSQPIRIISNVSEESLAAGSPDNTVVSVVESAATETTAKPQHQCRREKGFIPSFINPIGKTNVSGKQHESRRDVDCDVDGGKEKQMFQENNTASDIRGNHFKNPEDRNMNEKRKKVFESQTQLKKLEKPRDSAFSEIPYDSVDSAAFGGRSADDAVERGNAGDRRHPGDEEHVFSSSNSNGSSEGGKCIGNAPRRICVLPCCQETAPTPFETGSSPQGWQNANVQDCYLISSRRDTRGMTSSTPCSPGVTPDKRPGRTSPLNHGLQVSSPFKCGTELTQKAGSSSRQGVASVSETSNPRIKHEGISGRQQSPPENSGRLFSARLEQLACKTNSLGRAPRDFPTLYRGSSNTSMSSKGSSRGSNEGACRRSHHYSSQISVNQPSKHSHSKLSAVGKLKMAAPKARRLSAPSIKNVSMTHRGLSQSGSRSSSISPESKNDGLEANSSRTPSQSSTCSSTKSAIQGFVNGRIAELLKERSASPGSAELDEVGSIPSPYSRLTAPRSPDHLSGHASDTTSVLSGDLPPAMGKTSLYFSNRNSTVSSGYDSLLRDGETASNRDSVSDRSGSLLSATRSSRSSRKKGSTASHQRRPSKEETMSLRRSPSGLRSRWADRGIPEAYEIKVYEIDNLQRMQKRAGAGKTLPGSLGVLLKYDQDDHRWYAYHSLRTTDLESTLLFFPSHIKNTAIL</sequence>
<feature type="region of interest" description="Disordered" evidence="6">
    <location>
        <begin position="827"/>
        <end position="958"/>
    </location>
</feature>
<dbReference type="PROSITE" id="PS50067">
    <property type="entry name" value="KINESIN_MOTOR_2"/>
    <property type="match status" value="1"/>
</dbReference>
<feature type="compositionally biased region" description="Polar residues" evidence="6">
    <location>
        <begin position="1031"/>
        <end position="1041"/>
    </location>
</feature>
<feature type="compositionally biased region" description="Polar residues" evidence="6">
    <location>
        <begin position="1145"/>
        <end position="1155"/>
    </location>
</feature>
<keyword evidence="3" id="KW-0067">ATP-binding</keyword>
<dbReference type="InParanoid" id="A0A3P8VNG0"/>
<keyword evidence="2" id="KW-0547">Nucleotide-binding</keyword>
<accession>A0A3P8VNG0</accession>
<dbReference type="GO" id="GO:0005856">
    <property type="term" value="C:cytoskeleton"/>
    <property type="evidence" value="ECO:0007669"/>
    <property type="project" value="UniProtKB-SubCell"/>
</dbReference>
<feature type="compositionally biased region" description="Polar residues" evidence="6">
    <location>
        <begin position="1048"/>
        <end position="1070"/>
    </location>
</feature>
<evidence type="ECO:0000256" key="2">
    <source>
        <dbReference type="ARBA" id="ARBA00022741"/>
    </source>
</evidence>
<feature type="region of interest" description="Disordered" evidence="6">
    <location>
        <begin position="628"/>
        <end position="690"/>
    </location>
</feature>
<dbReference type="STRING" id="244447.ENSCSEP00000016788"/>
<dbReference type="SUPFAM" id="SSF52540">
    <property type="entry name" value="P-loop containing nucleoside triphosphate hydrolases"/>
    <property type="match status" value="1"/>
</dbReference>
<reference evidence="8" key="2">
    <citation type="submission" date="2025-09" db="UniProtKB">
        <authorList>
            <consortium name="Ensembl"/>
        </authorList>
    </citation>
    <scope>IDENTIFICATION</scope>
</reference>
<feature type="compositionally biased region" description="Basic and acidic residues" evidence="6">
    <location>
        <begin position="655"/>
        <end position="672"/>
    </location>
</feature>
<feature type="compositionally biased region" description="Basic and acidic residues" evidence="6">
    <location>
        <begin position="838"/>
        <end position="858"/>
    </location>
</feature>
<feature type="compositionally biased region" description="Basic residues" evidence="6">
    <location>
        <begin position="1347"/>
        <end position="1361"/>
    </location>
</feature>
<dbReference type="GO" id="GO:0008017">
    <property type="term" value="F:microtubule binding"/>
    <property type="evidence" value="ECO:0007669"/>
    <property type="project" value="InterPro"/>
</dbReference>
<dbReference type="OMA" id="KANVMMV"/>
<keyword evidence="4" id="KW-0963">Cytoplasm</keyword>
<dbReference type="Gene3D" id="3.40.850.10">
    <property type="entry name" value="Kinesin motor domain"/>
    <property type="match status" value="1"/>
</dbReference>
<feature type="compositionally biased region" description="Low complexity" evidence="6">
    <location>
        <begin position="1119"/>
        <end position="1134"/>
    </location>
</feature>
<name>A0A3P8VNG0_CYNSE</name>
<feature type="region of interest" description="Disordered" evidence="6">
    <location>
        <begin position="1321"/>
        <end position="1379"/>
    </location>
</feature>
<dbReference type="GeneTree" id="ENSGT00940000156992"/>
<feature type="region of interest" description="Disordered" evidence="6">
    <location>
        <begin position="1248"/>
        <end position="1295"/>
    </location>
</feature>
<dbReference type="GO" id="GO:0007018">
    <property type="term" value="P:microtubule-based movement"/>
    <property type="evidence" value="ECO:0007669"/>
    <property type="project" value="InterPro"/>
</dbReference>
<reference evidence="8" key="1">
    <citation type="submission" date="2025-08" db="UniProtKB">
        <authorList>
            <consortium name="Ensembl"/>
        </authorList>
    </citation>
    <scope>IDENTIFICATION</scope>
</reference>
<feature type="compositionally biased region" description="Basic and acidic residues" evidence="6">
    <location>
        <begin position="923"/>
        <end position="945"/>
    </location>
</feature>
<feature type="compositionally biased region" description="Low complexity" evidence="6">
    <location>
        <begin position="1370"/>
        <end position="1379"/>
    </location>
</feature>
<feature type="region of interest" description="Disordered" evidence="6">
    <location>
        <begin position="1007"/>
        <end position="1088"/>
    </location>
</feature>
<keyword evidence="4" id="KW-0206">Cytoskeleton</keyword>
<feature type="compositionally biased region" description="Basic and acidic residues" evidence="6">
    <location>
        <begin position="874"/>
        <end position="883"/>
    </location>
</feature>
<dbReference type="InterPro" id="IPR036961">
    <property type="entry name" value="Kinesin_motor_dom_sf"/>
</dbReference>
<feature type="compositionally biased region" description="Low complexity" evidence="6">
    <location>
        <begin position="1216"/>
        <end position="1230"/>
    </location>
</feature>
<evidence type="ECO:0000259" key="7">
    <source>
        <dbReference type="PROSITE" id="PS50067"/>
    </source>
</evidence>
<dbReference type="GO" id="GO:0005524">
    <property type="term" value="F:ATP binding"/>
    <property type="evidence" value="ECO:0007669"/>
    <property type="project" value="UniProtKB-KW"/>
</dbReference>
<keyword evidence="9" id="KW-1185">Reference proteome</keyword>
<dbReference type="InterPro" id="IPR027417">
    <property type="entry name" value="P-loop_NTPase"/>
</dbReference>
<dbReference type="InterPro" id="IPR001752">
    <property type="entry name" value="Kinesin_motor_dom"/>
</dbReference>
<protein>
    <recommendedName>
        <fullName evidence="7">Kinesin motor domain-containing protein</fullName>
    </recommendedName>
</protein>
<feature type="compositionally biased region" description="Low complexity" evidence="6">
    <location>
        <begin position="1194"/>
        <end position="1206"/>
    </location>
</feature>
<feature type="compositionally biased region" description="Basic and acidic residues" evidence="6">
    <location>
        <begin position="896"/>
        <end position="905"/>
    </location>
</feature>
<evidence type="ECO:0000256" key="5">
    <source>
        <dbReference type="PROSITE-ProRule" id="PRU00283"/>
    </source>
</evidence>
<evidence type="ECO:0000256" key="3">
    <source>
        <dbReference type="ARBA" id="ARBA00022840"/>
    </source>
</evidence>
<dbReference type="SMART" id="SM00129">
    <property type="entry name" value="KISc"/>
    <property type="match status" value="1"/>
</dbReference>
<feature type="region of interest" description="Disordered" evidence="6">
    <location>
        <begin position="1103"/>
        <end position="1230"/>
    </location>
</feature>
<feature type="region of interest" description="Disordered" evidence="6">
    <location>
        <begin position="398"/>
        <end position="420"/>
    </location>
</feature>
<dbReference type="PANTHER" id="PTHR21608">
    <property type="entry name" value="KINESIN-LIKE PROTEIN CG14535"/>
    <property type="match status" value="1"/>
</dbReference>
<feature type="region of interest" description="Disordered" evidence="6">
    <location>
        <begin position="528"/>
        <end position="587"/>
    </location>
</feature>
<dbReference type="GO" id="GO:0003777">
    <property type="term" value="F:microtubule motor activity"/>
    <property type="evidence" value="ECO:0007669"/>
    <property type="project" value="InterPro"/>
</dbReference>
<comment type="caution">
    <text evidence="5">Lacks conserved residue(s) required for the propagation of feature annotation.</text>
</comment>
<evidence type="ECO:0000256" key="1">
    <source>
        <dbReference type="ARBA" id="ARBA00004245"/>
    </source>
</evidence>
<evidence type="ECO:0000313" key="8">
    <source>
        <dbReference type="Ensembl" id="ENSCSEP00000016788.1"/>
    </source>
</evidence>
<evidence type="ECO:0000313" key="9">
    <source>
        <dbReference type="Proteomes" id="UP000265120"/>
    </source>
</evidence>
<feature type="compositionally biased region" description="Low complexity" evidence="6">
    <location>
        <begin position="673"/>
        <end position="690"/>
    </location>
</feature>
<comment type="subcellular location">
    <subcellularLocation>
        <location evidence="1">Cytoplasm</location>
        <location evidence="1">Cytoskeleton</location>
    </subcellularLocation>
</comment>
<organism evidence="8 9">
    <name type="scientific">Cynoglossus semilaevis</name>
    <name type="common">Tongue sole</name>
    <dbReference type="NCBI Taxonomy" id="244447"/>
    <lineage>
        <taxon>Eukaryota</taxon>
        <taxon>Metazoa</taxon>
        <taxon>Chordata</taxon>
        <taxon>Craniata</taxon>
        <taxon>Vertebrata</taxon>
        <taxon>Euteleostomi</taxon>
        <taxon>Actinopterygii</taxon>
        <taxon>Neopterygii</taxon>
        <taxon>Teleostei</taxon>
        <taxon>Neoteleostei</taxon>
        <taxon>Acanthomorphata</taxon>
        <taxon>Carangaria</taxon>
        <taxon>Pleuronectiformes</taxon>
        <taxon>Pleuronectoidei</taxon>
        <taxon>Cynoglossidae</taxon>
        <taxon>Cynoglossinae</taxon>
        <taxon>Cynoglossus</taxon>
    </lineage>
</organism>
<dbReference type="InterPro" id="IPR027640">
    <property type="entry name" value="Kinesin-like_fam"/>
</dbReference>
<comment type="similarity">
    <text evidence="5">Belongs to the TRAFAC class myosin-kinesin ATPase superfamily. Kinesin family.</text>
</comment>
<feature type="domain" description="Kinesin motor" evidence="7">
    <location>
        <begin position="61"/>
        <end position="399"/>
    </location>
</feature>
<evidence type="ECO:0000256" key="6">
    <source>
        <dbReference type="SAM" id="MobiDB-lite"/>
    </source>
</evidence>